<sequence length="91" mass="10422">STSRICISAQKKAPVLVFFELPFEESGKQKAKYHLCLHEKYLILTYSSTTSLHNYIINIYHINIFKAGSFDNLISIVPQSNESVFRKALVK</sequence>
<proteinExistence type="predicted"/>
<comment type="caution">
    <text evidence="1">The sequence shown here is derived from an EMBL/GenBank/DDBJ whole genome shotgun (WGS) entry which is preliminary data.</text>
</comment>
<name>A0ACA9SAD8_9GLOM</name>
<evidence type="ECO:0000313" key="2">
    <source>
        <dbReference type="Proteomes" id="UP000789920"/>
    </source>
</evidence>
<reference evidence="1" key="1">
    <citation type="submission" date="2021-06" db="EMBL/GenBank/DDBJ databases">
        <authorList>
            <person name="Kallberg Y."/>
            <person name="Tangrot J."/>
            <person name="Rosling A."/>
        </authorList>
    </citation>
    <scope>NUCLEOTIDE SEQUENCE</scope>
    <source>
        <strain evidence="1">MA461A</strain>
    </source>
</reference>
<evidence type="ECO:0000313" key="1">
    <source>
        <dbReference type="EMBL" id="CAG8831947.1"/>
    </source>
</evidence>
<dbReference type="Proteomes" id="UP000789920">
    <property type="component" value="Unassembled WGS sequence"/>
</dbReference>
<organism evidence="1 2">
    <name type="scientific">Racocetra persica</name>
    <dbReference type="NCBI Taxonomy" id="160502"/>
    <lineage>
        <taxon>Eukaryota</taxon>
        <taxon>Fungi</taxon>
        <taxon>Fungi incertae sedis</taxon>
        <taxon>Mucoromycota</taxon>
        <taxon>Glomeromycotina</taxon>
        <taxon>Glomeromycetes</taxon>
        <taxon>Diversisporales</taxon>
        <taxon>Gigasporaceae</taxon>
        <taxon>Racocetra</taxon>
    </lineage>
</organism>
<gene>
    <name evidence="1" type="ORF">RPERSI_LOCUS28309</name>
</gene>
<feature type="non-terminal residue" evidence="1">
    <location>
        <position position="1"/>
    </location>
</feature>
<protein>
    <submittedName>
        <fullName evidence="1">29715_t:CDS:1</fullName>
    </submittedName>
</protein>
<dbReference type="EMBL" id="CAJVQC010102552">
    <property type="protein sequence ID" value="CAG8831947.1"/>
    <property type="molecule type" value="Genomic_DNA"/>
</dbReference>
<accession>A0ACA9SAD8</accession>
<keyword evidence="2" id="KW-1185">Reference proteome</keyword>